<dbReference type="AlphaFoldDB" id="A0A2P1PNX1"/>
<accession>A0A2P1PNX1</accession>
<keyword evidence="1" id="KW-0732">Signal</keyword>
<gene>
    <name evidence="2" type="ORF">C7S18_04690</name>
</gene>
<organism evidence="2 3">
    <name type="scientific">Ahniella affigens</name>
    <dbReference type="NCBI Taxonomy" id="2021234"/>
    <lineage>
        <taxon>Bacteria</taxon>
        <taxon>Pseudomonadati</taxon>
        <taxon>Pseudomonadota</taxon>
        <taxon>Gammaproteobacteria</taxon>
        <taxon>Lysobacterales</taxon>
        <taxon>Rhodanobacteraceae</taxon>
        <taxon>Ahniella</taxon>
    </lineage>
</organism>
<dbReference type="EMBL" id="CP027860">
    <property type="protein sequence ID" value="AVP96538.1"/>
    <property type="molecule type" value="Genomic_DNA"/>
</dbReference>
<evidence type="ECO:0000313" key="3">
    <source>
        <dbReference type="Proteomes" id="UP000241074"/>
    </source>
</evidence>
<proteinExistence type="predicted"/>
<dbReference type="KEGG" id="xba:C7S18_04690"/>
<evidence type="ECO:0000256" key="1">
    <source>
        <dbReference type="SAM" id="SignalP"/>
    </source>
</evidence>
<feature type="signal peptide" evidence="1">
    <location>
        <begin position="1"/>
        <end position="26"/>
    </location>
</feature>
<dbReference type="RefSeq" id="WP_106890466.1">
    <property type="nucleotide sequence ID" value="NZ_CP027860.1"/>
</dbReference>
<dbReference type="Proteomes" id="UP000241074">
    <property type="component" value="Chromosome"/>
</dbReference>
<evidence type="ECO:0000313" key="2">
    <source>
        <dbReference type="EMBL" id="AVP96538.1"/>
    </source>
</evidence>
<protein>
    <submittedName>
        <fullName evidence="2">DUF1615 domain-containing protein</fullName>
    </submittedName>
</protein>
<dbReference type="InterPro" id="IPR011673">
    <property type="entry name" value="DUF1615"/>
</dbReference>
<dbReference type="OrthoDB" id="596976at2"/>
<feature type="chain" id="PRO_5015175909" evidence="1">
    <location>
        <begin position="27"/>
        <end position="380"/>
    </location>
</feature>
<name>A0A2P1PNX1_9GAMM</name>
<reference evidence="2 3" key="1">
    <citation type="submission" date="2018-03" db="EMBL/GenBank/DDBJ databases">
        <title>Ahniella affigens gen. nov., sp. nov., a gammaproteobacterium isolated from sandy soil near a stream.</title>
        <authorList>
            <person name="Ko Y."/>
            <person name="Kim J.-H."/>
        </authorList>
    </citation>
    <scope>NUCLEOTIDE SEQUENCE [LARGE SCALE GENOMIC DNA]</scope>
    <source>
        <strain evidence="2 3">D13</strain>
    </source>
</reference>
<reference evidence="2 3" key="2">
    <citation type="submission" date="2018-03" db="EMBL/GenBank/DDBJ databases">
        <authorList>
            <person name="Keele B.F."/>
        </authorList>
    </citation>
    <scope>NUCLEOTIDE SEQUENCE [LARGE SCALE GENOMIC DNA]</scope>
    <source>
        <strain evidence="2 3">D13</strain>
    </source>
</reference>
<sequence>MIINPSARAILILSALSLTLLLGGCASTPVAPSAERTPEDIRAQLENDLLPANLADRSAWASDIEASFRHLDLPPSTDNLCAAVAVIEQETGFRANPTVPNLPSIARLEIERRGATLKIPKFAVHAALLLPSGNGQNFDERLNALRTEKDMSDLFDEMIAKVPLGKTLFASANPVHTGGSMQVSIAFAEQFAEAHGYPYEQGARIRDEVFTRRGGLYFGIAHLLKYPNSYQRHIYRYADFNAGWYASRNAAFQQVLSSISGRKLIPDGDLRIPERRFRDRPQSQTEQALLAIADRLDLSPSQIERDLTLEDAFDFEQTETYQRVFERADTKAGRQLPRAALPSILLKSPKITRKLTTEWFANRVQERYQQCINRAYAAPK</sequence>
<keyword evidence="3" id="KW-1185">Reference proteome</keyword>
<dbReference type="Pfam" id="PF07759">
    <property type="entry name" value="DUF1615"/>
    <property type="match status" value="1"/>
</dbReference>